<sequence>MGAPCSLGEAREPRPGANPANKTSAGKRLLMSRIREYLVVWKL</sequence>
<dbReference type="HOGENOM" id="CLU_3227656_0_0_2"/>
<name>B8D674_DESA1</name>
<dbReference type="EMBL" id="CP001140">
    <property type="protein sequence ID" value="ACL11605.1"/>
    <property type="molecule type" value="Genomic_DNA"/>
</dbReference>
<feature type="region of interest" description="Disordered" evidence="1">
    <location>
        <begin position="1"/>
        <end position="25"/>
    </location>
</feature>
<dbReference type="AlphaFoldDB" id="B8D674"/>
<dbReference type="KEGG" id="dka:DKAM_1279"/>
<evidence type="ECO:0000256" key="1">
    <source>
        <dbReference type="SAM" id="MobiDB-lite"/>
    </source>
</evidence>
<dbReference type="Proteomes" id="UP000006903">
    <property type="component" value="Chromosome"/>
</dbReference>
<evidence type="ECO:0000313" key="2">
    <source>
        <dbReference type="EMBL" id="ACL11605.1"/>
    </source>
</evidence>
<evidence type="ECO:0000313" key="3">
    <source>
        <dbReference type="Proteomes" id="UP000006903"/>
    </source>
</evidence>
<gene>
    <name evidence="2" type="ordered locus">DKAM_1279</name>
</gene>
<reference evidence="2 3" key="1">
    <citation type="journal article" date="2009" name="J. Bacteriol.">
        <title>Complete genome sequence of the anaerobic, protein-degrading hyperthermophilic crenarchaeon Desulfurococcus kamchatkensis.</title>
        <authorList>
            <person name="Ravin N.V."/>
            <person name="Mardanov A.V."/>
            <person name="Beletsky A.V."/>
            <person name="Kublanov I.V."/>
            <person name="Kolganova T.V."/>
            <person name="Lebedinsky A.V."/>
            <person name="Chernyh N.A."/>
            <person name="Bonch-Osmolovskaya E.A."/>
            <person name="Skryabin K.G."/>
        </authorList>
    </citation>
    <scope>NUCLEOTIDE SEQUENCE [LARGE SCALE GENOMIC DNA]</scope>
    <source>
        <strain evidence="3">DSM 18924 / JCM 16383 / VKM B-2413 / 1221n</strain>
    </source>
</reference>
<accession>B8D674</accession>
<proteinExistence type="predicted"/>
<protein>
    <submittedName>
        <fullName evidence="2">Uncharacterized protein</fullName>
    </submittedName>
</protein>
<organism evidence="2 3">
    <name type="scientific">Desulfurococcus amylolyticus (strain DSM 18924 / JCM 16383 / VKM B-2413 / 1221n)</name>
    <name type="common">Desulfurococcus kamchatkensis</name>
    <dbReference type="NCBI Taxonomy" id="490899"/>
    <lineage>
        <taxon>Archaea</taxon>
        <taxon>Thermoproteota</taxon>
        <taxon>Thermoprotei</taxon>
        <taxon>Desulfurococcales</taxon>
        <taxon>Desulfurococcaceae</taxon>
        <taxon>Desulfurococcus</taxon>
    </lineage>
</organism>